<dbReference type="Pfam" id="PF00012">
    <property type="entry name" value="HSP70"/>
    <property type="match status" value="1"/>
</dbReference>
<dbReference type="InterPro" id="IPR029047">
    <property type="entry name" value="HSP70_peptide-bd_sf"/>
</dbReference>
<name>A0ABR1IS48_9AGAR</name>
<dbReference type="Gene3D" id="3.90.640.10">
    <property type="entry name" value="Actin, Chain A, domain 4"/>
    <property type="match status" value="1"/>
</dbReference>
<gene>
    <name evidence="3" type="primary">SSA2_7</name>
    <name evidence="3" type="ORF">VKT23_017911</name>
</gene>
<dbReference type="SUPFAM" id="SSF100920">
    <property type="entry name" value="Heat shock protein 70kD (HSP70), peptide-binding domain"/>
    <property type="match status" value="1"/>
</dbReference>
<evidence type="ECO:0000256" key="2">
    <source>
        <dbReference type="ARBA" id="ARBA00022840"/>
    </source>
</evidence>
<dbReference type="SUPFAM" id="SSF53067">
    <property type="entry name" value="Actin-like ATPase domain"/>
    <property type="match status" value="2"/>
</dbReference>
<dbReference type="PANTHER" id="PTHR19375">
    <property type="entry name" value="HEAT SHOCK PROTEIN 70KDA"/>
    <property type="match status" value="1"/>
</dbReference>
<proteinExistence type="predicted"/>
<keyword evidence="4" id="KW-1185">Reference proteome</keyword>
<evidence type="ECO:0000313" key="4">
    <source>
        <dbReference type="Proteomes" id="UP001498398"/>
    </source>
</evidence>
<dbReference type="Gene3D" id="3.30.420.40">
    <property type="match status" value="2"/>
</dbReference>
<dbReference type="InterPro" id="IPR018181">
    <property type="entry name" value="Heat_shock_70_CS"/>
</dbReference>
<dbReference type="PROSITE" id="PS01036">
    <property type="entry name" value="HSP70_3"/>
    <property type="match status" value="1"/>
</dbReference>
<comment type="caution">
    <text evidence="3">The sequence shown here is derived from an EMBL/GenBank/DDBJ whole genome shotgun (WGS) entry which is preliminary data.</text>
</comment>
<dbReference type="InterPro" id="IPR043129">
    <property type="entry name" value="ATPase_NBD"/>
</dbReference>
<dbReference type="Gene3D" id="3.30.30.30">
    <property type="match status" value="1"/>
</dbReference>
<evidence type="ECO:0000313" key="3">
    <source>
        <dbReference type="EMBL" id="KAK7438576.1"/>
    </source>
</evidence>
<dbReference type="EMBL" id="JBANRG010000078">
    <property type="protein sequence ID" value="KAK7438576.1"/>
    <property type="molecule type" value="Genomic_DNA"/>
</dbReference>
<dbReference type="PRINTS" id="PR00301">
    <property type="entry name" value="HEATSHOCK70"/>
</dbReference>
<dbReference type="Proteomes" id="UP001498398">
    <property type="component" value="Unassembled WGS sequence"/>
</dbReference>
<dbReference type="InterPro" id="IPR013126">
    <property type="entry name" value="Hsp_70_fam"/>
</dbReference>
<keyword evidence="1" id="KW-0547">Nucleotide-binding</keyword>
<accession>A0ABR1IS48</accession>
<keyword evidence="2" id="KW-0067">ATP-binding</keyword>
<dbReference type="Gene3D" id="2.60.34.10">
    <property type="entry name" value="Substrate Binding Domain Of DNAk, Chain A, domain 1"/>
    <property type="match status" value="1"/>
</dbReference>
<organism evidence="3 4">
    <name type="scientific">Marasmiellus scandens</name>
    <dbReference type="NCBI Taxonomy" id="2682957"/>
    <lineage>
        <taxon>Eukaryota</taxon>
        <taxon>Fungi</taxon>
        <taxon>Dikarya</taxon>
        <taxon>Basidiomycota</taxon>
        <taxon>Agaricomycotina</taxon>
        <taxon>Agaricomycetes</taxon>
        <taxon>Agaricomycetidae</taxon>
        <taxon>Agaricales</taxon>
        <taxon>Marasmiineae</taxon>
        <taxon>Omphalotaceae</taxon>
        <taxon>Marasmiellus</taxon>
    </lineage>
</organism>
<evidence type="ECO:0000256" key="1">
    <source>
        <dbReference type="ARBA" id="ARBA00022741"/>
    </source>
</evidence>
<reference evidence="3 4" key="1">
    <citation type="submission" date="2024-01" db="EMBL/GenBank/DDBJ databases">
        <title>A draft genome for the cacao thread blight pathogen Marasmiellus scandens.</title>
        <authorList>
            <person name="Baruah I.K."/>
            <person name="Leung J."/>
            <person name="Bukari Y."/>
            <person name="Amoako-Attah I."/>
            <person name="Meinhardt L.W."/>
            <person name="Bailey B.A."/>
            <person name="Cohen S.P."/>
        </authorList>
    </citation>
    <scope>NUCLEOTIDE SEQUENCE [LARGE SCALE GENOMIC DNA]</scope>
    <source>
        <strain evidence="3 4">GH-19</strain>
    </source>
</reference>
<sequence length="855" mass="94885">MANELVKGRETLFSISADNAFNSSEERDISSLSKVVNDKDAEEHIISLEEEDGPREIIKQGNIHAEECIEGVSSEEEVGPRETIEQGNSYAVEWAKEGISQEEEVGPRDITEECIEEGTSQEEEVGPRETMEQGNIYAEEWVEEGINREEEVGPRETMEQGNIYAEEWVEEGINQEEEVGPGETMEQGNSYAVEWAEEGISQEEEVSPRDITEECIEEGTSQEEVGPRETIEQGNIYAEEWVEEGISQEEEVGPRETMEQGNIYAEEWVEEGISQEEEVGPRETMEQENIYAEEWVEEGFNSEELNISGSLEKLAIGINLGTTSSSVGIWQNGHVEIITNSQGSQKTPSYITFTDTECVIGDAARDQMIEDPNNIVFDVKRLIGHKFNDPEVQQDMRHLPFNIINKGNRPYIQVEYHGSKKEFSPEEIMSMFLKDMKKTAESHTGHTITKAIITVPAFFNDSQRQAIKDAGTIAGLDVLHIINKPLAAAAAYSLDSIPTKHNVLFFCLGGGTFDVSLITIGEGILQVKATMGDTHLGGEDFVARLVDHFVQEFKYKYKQDLSSDTHALYRLHMACENAKCTLSSAAQASIEINALYKGIDFYASITRSDFEELCQDLFQSTIKQIEKVLCDASIDKSAVHDIVMIGGSTHIPRVTQLVTNFFNGKQPNKSIDPNRAIVCGAAVQAAILTGASVKAATSTNVDAQATGSIPKEMQTLMLSDINSHSLGIELVGGVMSVLIKRGTDKPVRKVGTYTTYYNYQTEVLIQVYEGESIHTKDNNLLGSFTLPGILPAPRGVPQIEVTFDMDANGILNVSAVDKATRSQKQIHVVTDKGQLTNEDIQRMTEGLKKYTVRNY</sequence>
<protein>
    <submittedName>
        <fullName evidence="3">Hsp70 chaperone</fullName>
    </submittedName>
</protein>